<keyword evidence="3" id="KW-1185">Reference proteome</keyword>
<evidence type="ECO:0000259" key="1">
    <source>
        <dbReference type="Pfam" id="PF13472"/>
    </source>
</evidence>
<dbReference type="RefSeq" id="WP_056997560.1">
    <property type="nucleotide sequence ID" value="NZ_FUXS01000004.1"/>
</dbReference>
<dbReference type="Proteomes" id="UP000051565">
    <property type="component" value="Unassembled WGS sequence"/>
</dbReference>
<dbReference type="Gene3D" id="3.40.50.1110">
    <property type="entry name" value="SGNH hydrolase"/>
    <property type="match status" value="1"/>
</dbReference>
<comment type="caution">
    <text evidence="2">The sequence shown here is derived from an EMBL/GenBank/DDBJ whole genome shotgun (WGS) entry which is preliminary data.</text>
</comment>
<dbReference type="PANTHER" id="PTHR30383:SF5">
    <property type="entry name" value="SGNH HYDROLASE-TYPE ESTERASE DOMAIN-CONTAINING PROTEIN"/>
    <property type="match status" value="1"/>
</dbReference>
<gene>
    <name evidence="2" type="ORF">IV52_GL000112</name>
</gene>
<dbReference type="OrthoDB" id="2311671at2"/>
<dbReference type="PANTHER" id="PTHR30383">
    <property type="entry name" value="THIOESTERASE 1/PROTEASE 1/LYSOPHOSPHOLIPASE L1"/>
    <property type="match status" value="1"/>
</dbReference>
<dbReference type="CDD" id="cd00229">
    <property type="entry name" value="SGNH_hydrolase"/>
    <property type="match status" value="1"/>
</dbReference>
<evidence type="ECO:0000313" key="3">
    <source>
        <dbReference type="Proteomes" id="UP000051565"/>
    </source>
</evidence>
<name>A0A0R2JSC3_9LACO</name>
<dbReference type="STRING" id="53444.AYR59_00605"/>
<protein>
    <submittedName>
        <fullName evidence="2">G-D-S-L family lipolytic protein</fullName>
    </submittedName>
</protein>
<dbReference type="Pfam" id="PF13472">
    <property type="entry name" value="Lipase_GDSL_2"/>
    <property type="match status" value="1"/>
</dbReference>
<dbReference type="InterPro" id="IPR013830">
    <property type="entry name" value="SGNH_hydro"/>
</dbReference>
<dbReference type="EMBL" id="JQBT01000012">
    <property type="protein sequence ID" value="KRN79995.1"/>
    <property type="molecule type" value="Genomic_DNA"/>
</dbReference>
<dbReference type="InterPro" id="IPR036514">
    <property type="entry name" value="SGNH_hydro_sf"/>
</dbReference>
<dbReference type="InterPro" id="IPR051532">
    <property type="entry name" value="Ester_Hydrolysis_Enzymes"/>
</dbReference>
<dbReference type="PATRIC" id="fig|1122148.6.peg.118"/>
<dbReference type="AlphaFoldDB" id="A0A0R2JSC3"/>
<evidence type="ECO:0000313" key="2">
    <source>
        <dbReference type="EMBL" id="KRN79995.1"/>
    </source>
</evidence>
<dbReference type="SUPFAM" id="SSF52266">
    <property type="entry name" value="SGNH hydrolase"/>
    <property type="match status" value="1"/>
</dbReference>
<organism evidence="2 3">
    <name type="scientific">Fructilactobacillus lindneri DSM 20690 = JCM 11027</name>
    <dbReference type="NCBI Taxonomy" id="1122148"/>
    <lineage>
        <taxon>Bacteria</taxon>
        <taxon>Bacillati</taxon>
        <taxon>Bacillota</taxon>
        <taxon>Bacilli</taxon>
        <taxon>Lactobacillales</taxon>
        <taxon>Lactobacillaceae</taxon>
        <taxon>Fructilactobacillus</taxon>
    </lineage>
</organism>
<dbReference type="GO" id="GO:0004622">
    <property type="term" value="F:phosphatidylcholine lysophospholipase activity"/>
    <property type="evidence" value="ECO:0007669"/>
    <property type="project" value="TreeGrafter"/>
</dbReference>
<sequence length="204" mass="22943">MTKKENLILLGDSITNGFDGKKDLKHNVSYYLAKLLPNFEITNAGVNAGSISGNTERDLTYQVNTHNFKDYQVATIAYGTNDFAHCYETLEIISRILQKNITKIKEENPSILLLGILPTNRFDGGIDNLNVGGLAHYTFAELLETLIKVYQKNNLPILNWRKTAPHLIDSNNYRTTLGDQRLHPNAATYEKMAQVIADFIIANL</sequence>
<proteinExistence type="predicted"/>
<accession>A0A0R2JSC3</accession>
<reference evidence="2 3" key="1">
    <citation type="journal article" date="2015" name="Genome Announc.">
        <title>Expanding the biotechnology potential of lactobacilli through comparative genomics of 213 strains and associated genera.</title>
        <authorList>
            <person name="Sun Z."/>
            <person name="Harris H.M."/>
            <person name="McCann A."/>
            <person name="Guo C."/>
            <person name="Argimon S."/>
            <person name="Zhang W."/>
            <person name="Yang X."/>
            <person name="Jeffery I.B."/>
            <person name="Cooney J.C."/>
            <person name="Kagawa T.F."/>
            <person name="Liu W."/>
            <person name="Song Y."/>
            <person name="Salvetti E."/>
            <person name="Wrobel A."/>
            <person name="Rasinkangas P."/>
            <person name="Parkhill J."/>
            <person name="Rea M.C."/>
            <person name="O'Sullivan O."/>
            <person name="Ritari J."/>
            <person name="Douillard F.P."/>
            <person name="Paul Ross R."/>
            <person name="Yang R."/>
            <person name="Briner A.E."/>
            <person name="Felis G.E."/>
            <person name="de Vos W.M."/>
            <person name="Barrangou R."/>
            <person name="Klaenhammer T.R."/>
            <person name="Caufield P.W."/>
            <person name="Cui Y."/>
            <person name="Zhang H."/>
            <person name="O'Toole P.W."/>
        </authorList>
    </citation>
    <scope>NUCLEOTIDE SEQUENCE [LARGE SCALE GENOMIC DNA]</scope>
    <source>
        <strain evidence="2 3">DSM 20690</strain>
    </source>
</reference>
<feature type="domain" description="SGNH hydrolase-type esterase" evidence="1">
    <location>
        <begin position="9"/>
        <end position="190"/>
    </location>
</feature>